<feature type="region of interest" description="Disordered" evidence="1">
    <location>
        <begin position="1"/>
        <end position="49"/>
    </location>
</feature>
<name>A0A561UQ98_9ACTN</name>
<dbReference type="Proteomes" id="UP000317940">
    <property type="component" value="Unassembled WGS sequence"/>
</dbReference>
<accession>A0A561UQ98</accession>
<evidence type="ECO:0000256" key="1">
    <source>
        <dbReference type="SAM" id="MobiDB-lite"/>
    </source>
</evidence>
<evidence type="ECO:0000313" key="2">
    <source>
        <dbReference type="EMBL" id="TWG01553.1"/>
    </source>
</evidence>
<reference evidence="2 3" key="1">
    <citation type="submission" date="2019-06" db="EMBL/GenBank/DDBJ databases">
        <title>Sequencing the genomes of 1000 actinobacteria strains.</title>
        <authorList>
            <person name="Klenk H.-P."/>
        </authorList>
    </citation>
    <scope>NUCLEOTIDE SEQUENCE [LARGE SCALE GENOMIC DNA]</scope>
    <source>
        <strain evidence="2 3">DSM 44826</strain>
    </source>
</reference>
<sequence>MSSQFTDALPDASDITDISGTSDAADPAGILDGPRRTAPLGGPAGQAAR</sequence>
<protein>
    <submittedName>
        <fullName evidence="2">Uncharacterized protein</fullName>
    </submittedName>
</protein>
<dbReference type="EMBL" id="VIWT01000001">
    <property type="protein sequence ID" value="TWG01553.1"/>
    <property type="molecule type" value="Genomic_DNA"/>
</dbReference>
<evidence type="ECO:0000313" key="3">
    <source>
        <dbReference type="Proteomes" id="UP000317940"/>
    </source>
</evidence>
<gene>
    <name evidence="2" type="ORF">FHX73_115454</name>
</gene>
<organism evidence="2 3">
    <name type="scientific">Kitasatospora viridis</name>
    <dbReference type="NCBI Taxonomy" id="281105"/>
    <lineage>
        <taxon>Bacteria</taxon>
        <taxon>Bacillati</taxon>
        <taxon>Actinomycetota</taxon>
        <taxon>Actinomycetes</taxon>
        <taxon>Kitasatosporales</taxon>
        <taxon>Streptomycetaceae</taxon>
        <taxon>Kitasatospora</taxon>
    </lineage>
</organism>
<proteinExistence type="predicted"/>
<keyword evidence="3" id="KW-1185">Reference proteome</keyword>
<comment type="caution">
    <text evidence="2">The sequence shown here is derived from an EMBL/GenBank/DDBJ whole genome shotgun (WGS) entry which is preliminary data.</text>
</comment>
<dbReference type="AlphaFoldDB" id="A0A561UQ98"/>